<keyword evidence="4 5" id="KW-0732">Signal</keyword>
<dbReference type="PANTHER" id="PTHR11430">
    <property type="entry name" value="LIPOCALIN"/>
    <property type="match status" value="1"/>
</dbReference>
<evidence type="ECO:0000313" key="8">
    <source>
        <dbReference type="Proteomes" id="UP000233020"/>
    </source>
</evidence>
<comment type="similarity">
    <text evidence="2">Belongs to the calycin superfamily. Lipocalin family.</text>
</comment>
<dbReference type="CDD" id="cd19414">
    <property type="entry name" value="lipocalin_1_3_4_13-like"/>
    <property type="match status" value="1"/>
</dbReference>
<dbReference type="InterPro" id="IPR002345">
    <property type="entry name" value="Lipocalin"/>
</dbReference>
<reference evidence="7" key="2">
    <citation type="submission" date="2025-09" db="UniProtKB">
        <authorList>
            <consortium name="Ensembl"/>
        </authorList>
    </citation>
    <scope>IDENTIFICATION</scope>
</reference>
<evidence type="ECO:0000259" key="6">
    <source>
        <dbReference type="Pfam" id="PF00061"/>
    </source>
</evidence>
<evidence type="ECO:0000256" key="5">
    <source>
        <dbReference type="SAM" id="SignalP"/>
    </source>
</evidence>
<dbReference type="PRINTS" id="PR01175">
    <property type="entry name" value="VNEBNERGLAND"/>
</dbReference>
<keyword evidence="3" id="KW-0964">Secreted</keyword>
<dbReference type="STRING" id="37293.ENSANAP00000032636"/>
<dbReference type="PANTHER" id="PTHR11430:SF124">
    <property type="entry name" value="LIPOCALIN 1-LIKE PROTEIN 1-RELATED"/>
    <property type="match status" value="1"/>
</dbReference>
<dbReference type="GO" id="GO:0036094">
    <property type="term" value="F:small molecule binding"/>
    <property type="evidence" value="ECO:0007669"/>
    <property type="project" value="InterPro"/>
</dbReference>
<evidence type="ECO:0000313" key="7">
    <source>
        <dbReference type="Ensembl" id="ENSANAP00000032636.1"/>
    </source>
</evidence>
<dbReference type="Proteomes" id="UP000233020">
    <property type="component" value="Unplaced"/>
</dbReference>
<dbReference type="InterPro" id="IPR002450">
    <property type="entry name" value="von_Ebner_gland"/>
</dbReference>
<protein>
    <recommendedName>
        <fullName evidence="6">Lipocalin/cytosolic fatty-acid binding domain-containing protein</fullName>
    </recommendedName>
</protein>
<dbReference type="InterPro" id="IPR012674">
    <property type="entry name" value="Calycin"/>
</dbReference>
<dbReference type="OMA" id="FCEDELH"/>
<sequence length="176" mass="19462">MKALLLAVSLSLIAALQAHHLLASDEEIQDASGTWYLKAMTVDWELPEMNLESVTPMTLTTLEGGNLEAKVTILISGQCQELKVILEKTDEPGKYTADGGEQWMYIIRSHVKDHYILFCEDELHGKSIRVVELLGRDPENNPQALEDFKKAAGARGLGTESILIPRQRETCSPGSD</sequence>
<evidence type="ECO:0000256" key="4">
    <source>
        <dbReference type="ARBA" id="ARBA00022729"/>
    </source>
</evidence>
<evidence type="ECO:0000256" key="2">
    <source>
        <dbReference type="ARBA" id="ARBA00006889"/>
    </source>
</evidence>
<feature type="signal peptide" evidence="5">
    <location>
        <begin position="1"/>
        <end position="18"/>
    </location>
</feature>
<proteinExistence type="inferred from homology"/>
<accession>A0A2K5EHE8</accession>
<evidence type="ECO:0000256" key="3">
    <source>
        <dbReference type="ARBA" id="ARBA00022525"/>
    </source>
</evidence>
<dbReference type="OrthoDB" id="9447591at2759"/>
<dbReference type="GeneTree" id="ENSGT01050000244868"/>
<organism evidence="7 8">
    <name type="scientific">Aotus nancymaae</name>
    <name type="common">Ma's night monkey</name>
    <dbReference type="NCBI Taxonomy" id="37293"/>
    <lineage>
        <taxon>Eukaryota</taxon>
        <taxon>Metazoa</taxon>
        <taxon>Chordata</taxon>
        <taxon>Craniata</taxon>
        <taxon>Vertebrata</taxon>
        <taxon>Euteleostomi</taxon>
        <taxon>Mammalia</taxon>
        <taxon>Eutheria</taxon>
        <taxon>Euarchontoglires</taxon>
        <taxon>Primates</taxon>
        <taxon>Haplorrhini</taxon>
        <taxon>Platyrrhini</taxon>
        <taxon>Aotidae</taxon>
        <taxon>Aotus</taxon>
    </lineage>
</organism>
<evidence type="ECO:0000256" key="1">
    <source>
        <dbReference type="ARBA" id="ARBA00004613"/>
    </source>
</evidence>
<dbReference type="InterPro" id="IPR000566">
    <property type="entry name" value="Lipocln_cytosolic_FA-bd_dom"/>
</dbReference>
<dbReference type="FunFam" id="2.40.128.20:FF:000020">
    <property type="entry name" value="Lipocalin 1"/>
    <property type="match status" value="1"/>
</dbReference>
<dbReference type="Ensembl" id="ENSANAT00000050690.1">
    <property type="protein sequence ID" value="ENSANAP00000032636.1"/>
    <property type="gene ID" value="ENSANAG00000034013.1"/>
</dbReference>
<feature type="chain" id="PRO_5014472356" description="Lipocalin/cytosolic fatty-acid binding domain-containing protein" evidence="5">
    <location>
        <begin position="19"/>
        <end position="176"/>
    </location>
</feature>
<name>A0A2K5EHE8_AOTNA</name>
<comment type="subcellular location">
    <subcellularLocation>
        <location evidence="1">Secreted</location>
    </subcellularLocation>
</comment>
<dbReference type="SUPFAM" id="SSF50814">
    <property type="entry name" value="Lipocalins"/>
    <property type="match status" value="1"/>
</dbReference>
<dbReference type="GO" id="GO:0005615">
    <property type="term" value="C:extracellular space"/>
    <property type="evidence" value="ECO:0007669"/>
    <property type="project" value="TreeGrafter"/>
</dbReference>
<dbReference type="AlphaFoldDB" id="A0A2K5EHE8"/>
<keyword evidence="8" id="KW-1185">Reference proteome</keyword>
<feature type="domain" description="Lipocalin/cytosolic fatty-acid binding" evidence="6">
    <location>
        <begin position="32"/>
        <end position="169"/>
    </location>
</feature>
<dbReference type="Pfam" id="PF00061">
    <property type="entry name" value="Lipocalin"/>
    <property type="match status" value="1"/>
</dbReference>
<dbReference type="Gene3D" id="2.40.128.20">
    <property type="match status" value="1"/>
</dbReference>
<reference evidence="7" key="1">
    <citation type="submission" date="2025-08" db="UniProtKB">
        <authorList>
            <consortium name="Ensembl"/>
        </authorList>
    </citation>
    <scope>IDENTIFICATION</scope>
</reference>